<dbReference type="Gene3D" id="3.40.50.11340">
    <property type="match status" value="1"/>
</dbReference>
<dbReference type="GO" id="GO:0016757">
    <property type="term" value="F:glycosyltransferase activity"/>
    <property type="evidence" value="ECO:0007669"/>
    <property type="project" value="UniProtKB-KW"/>
</dbReference>
<evidence type="ECO:0000313" key="3">
    <source>
        <dbReference type="Proteomes" id="UP000663760"/>
    </source>
</evidence>
<dbReference type="PANTHER" id="PTHR36050">
    <property type="entry name" value="O-FUCOSYLTRANSFERASE 30"/>
    <property type="match status" value="1"/>
</dbReference>
<name>A0A7I8KEC0_SPIIN</name>
<gene>
    <name evidence="2" type="ORF">SI8410_05006783</name>
</gene>
<dbReference type="PANTHER" id="PTHR36050:SF1">
    <property type="entry name" value="O-FUCOSYLTRANSFERASE 30"/>
    <property type="match status" value="1"/>
</dbReference>
<keyword evidence="3" id="KW-1185">Reference proteome</keyword>
<feature type="region of interest" description="Disordered" evidence="1">
    <location>
        <begin position="1"/>
        <end position="22"/>
    </location>
</feature>
<organism evidence="2 3">
    <name type="scientific">Spirodela intermedia</name>
    <name type="common">Intermediate duckweed</name>
    <dbReference type="NCBI Taxonomy" id="51605"/>
    <lineage>
        <taxon>Eukaryota</taxon>
        <taxon>Viridiplantae</taxon>
        <taxon>Streptophyta</taxon>
        <taxon>Embryophyta</taxon>
        <taxon>Tracheophyta</taxon>
        <taxon>Spermatophyta</taxon>
        <taxon>Magnoliopsida</taxon>
        <taxon>Liliopsida</taxon>
        <taxon>Araceae</taxon>
        <taxon>Lemnoideae</taxon>
        <taxon>Spirodela</taxon>
    </lineage>
</organism>
<evidence type="ECO:0000313" key="2">
    <source>
        <dbReference type="EMBL" id="CAA7396120.1"/>
    </source>
</evidence>
<dbReference type="GO" id="GO:0006004">
    <property type="term" value="P:fucose metabolic process"/>
    <property type="evidence" value="ECO:0007669"/>
    <property type="project" value="UniProtKB-KW"/>
</dbReference>
<feature type="compositionally biased region" description="Basic residues" evidence="1">
    <location>
        <begin position="9"/>
        <end position="18"/>
    </location>
</feature>
<dbReference type="AlphaFoldDB" id="A0A7I8KEC0"/>
<dbReference type="EMBL" id="LR746268">
    <property type="protein sequence ID" value="CAA7396120.1"/>
    <property type="molecule type" value="Genomic_DNA"/>
</dbReference>
<dbReference type="OrthoDB" id="1882547at2759"/>
<sequence>MEGPFRFRGGGRWRRRSSGGRPQLSSVALLCGGLLIFFFLFLFLFSEVLRVVVVSLHSPLLDGINVSAPLLQCSGGSSSPMGNGERFLLYAPHSGFSNQLSELRNAILFAAILNRTLVVPPVLDHHAVVLGSCPKFRVSSPSDLRASVWDHTMELLRSRRFVSMADVIDLSPMVSASMVRFVDFSEFASVWCGIDMNLVCTVYEHESLPKEFTLCKDILSGLDMGAQNCVYGVEDDCRTTVWTYGQDSDGSLDSFQLDKELQERKKISYIRRRRDVYKAFGPGSKPETSTVLVFGSLFSAPYKGNELYIDIHDVPTDSRIQSLLRKIDYLPFAQEILNAGKEFALNKIKGPFLCAQLRLLDGQFKNHWKEAFSTLREKIELIQADKREKKNQGPISIFVMTDLPADNWTGTYLADLLSNSSSFKFFTLPEDNKLVAHASMQLMSARHSLRTPLLLENRNITVNKRICPPLILPSILLYVQEVVCSCASLGFVGTSGSTIAENIDLMRKNDACSSELL</sequence>
<proteinExistence type="predicted"/>
<reference evidence="2" key="1">
    <citation type="submission" date="2020-02" db="EMBL/GenBank/DDBJ databases">
        <authorList>
            <person name="Scholz U."/>
            <person name="Mascher M."/>
            <person name="Fiebig A."/>
        </authorList>
    </citation>
    <scope>NUCLEOTIDE SEQUENCE</scope>
</reference>
<protein>
    <submittedName>
        <fullName evidence="2">Uncharacterized protein</fullName>
    </submittedName>
</protein>
<evidence type="ECO:0000256" key="1">
    <source>
        <dbReference type="SAM" id="MobiDB-lite"/>
    </source>
</evidence>
<dbReference type="Proteomes" id="UP000663760">
    <property type="component" value="Chromosome 5"/>
</dbReference>
<accession>A0A7I8KEC0</accession>